<evidence type="ECO:0000256" key="3">
    <source>
        <dbReference type="ARBA" id="ARBA00022490"/>
    </source>
</evidence>
<evidence type="ECO:0000256" key="4">
    <source>
        <dbReference type="ARBA" id="ARBA00022598"/>
    </source>
</evidence>
<feature type="coiled-coil region" evidence="10">
    <location>
        <begin position="837"/>
        <end position="899"/>
    </location>
</feature>
<sequence length="904" mass="102790">MLPKAYEPQEVEQKLADKWQKAKLFAAHVDPAKKPFVIVIPPPNITGALHMGHASTNTLQDVLIRAHRMFGENAYWVPGTDHGGIATQNVIEKKLAKEEHKSRHDLGREAFVQTVWDWYNECGNAIFNQFRKMGWSLDLSDIRFTMDEKRAKAVYECFRQWWDKKYIYRGKRLINWCVRCSTALSDIEVEHEQHAGKLWYLRYKGEDGSDGIVIATTRPETIYADAAIAVNPKDERYKNMVGKKVIIPLANRAIPIIADEAVELGFGTGALKITPAHDATDYEVGQRHNLPIMTVINDKGKMINCPEKYLGMDRELCRKETVKDLDAAGLLVKEEKYNNAVSTCYRCHSAIEPFMSEQWFVKMDKLAQPAIEAAESGALQFHPANWKNPFLNWLKNIQDWCISRQIWWGHRIPVWYCRHCSEKGLTFATDQQGREQLTKVSFEDGAQPIVSYEKPEKCPVCGGHDLVQDPDVLDTWFSSALWPISVFGWPEKTPEMDYFYPTSVMVTGYEILYLWVARMVMTGLDFTGKLPFKDVYLNGIVRDKHGQKMSKSKGNVIDPLDMTAKYGTDAVRFSLLMQAVPSKDIPYSEDSITGARNFCNKLYNASRFILMNMEGIQGPLAMPKEVTELADKWILDRFAHAIKTAREGIEKYNLALTANTLYHFLWGDFCDWYVELAKQRFQTQEKEKVMALCVNILYNTLKALHPLIPYITEEIASSLRPYVAAEGGEFLLQQAYPEFDPALCDKEAVRKMEIIQGVTREIRTIRAQFNVPPALKISAVLTAKDEADLAVVKEYEGYIKLMAKVQKLDIGVNLAKPKQTATAVFENIAIYVPLTGLIDFEKEKKRLEKDLAAAKANIASREARLAQENFIKHAPKEQIEKTKNELAAAKVALAQVTASLEDLA</sequence>
<evidence type="ECO:0000256" key="10">
    <source>
        <dbReference type="HAMAP-Rule" id="MF_02004"/>
    </source>
</evidence>
<dbReference type="PRINTS" id="PR00986">
    <property type="entry name" value="TRNASYNTHVAL"/>
</dbReference>
<dbReference type="InterPro" id="IPR009008">
    <property type="entry name" value="Val/Leu/Ile-tRNA-synth_edit"/>
</dbReference>
<comment type="domain">
    <text evidence="10">The C-terminal coiled-coil domain is crucial for aminoacylation activity.</text>
</comment>
<reference evidence="15" key="1">
    <citation type="submission" date="2017-04" db="EMBL/GenBank/DDBJ databases">
        <title>Function of individual gut microbiota members based on whole genome sequencing of pure cultures obtained from chicken caecum.</title>
        <authorList>
            <person name="Medvecky M."/>
            <person name="Cejkova D."/>
            <person name="Polansky O."/>
            <person name="Karasova D."/>
            <person name="Kubasova T."/>
            <person name="Cizek A."/>
            <person name="Rychlik I."/>
        </authorList>
    </citation>
    <scope>NUCLEOTIDE SEQUENCE [LARGE SCALE GENOMIC DNA]</scope>
    <source>
        <strain evidence="15">An273</strain>
    </source>
</reference>
<protein>
    <recommendedName>
        <fullName evidence="10">Valine--tRNA ligase</fullName>
        <ecNumber evidence="10">6.1.1.9</ecNumber>
    </recommendedName>
    <alternativeName>
        <fullName evidence="10">Valyl-tRNA synthetase</fullName>
        <shortName evidence="10">ValRS</shortName>
    </alternativeName>
</protein>
<dbReference type="GO" id="GO:0005829">
    <property type="term" value="C:cytosol"/>
    <property type="evidence" value="ECO:0007669"/>
    <property type="project" value="TreeGrafter"/>
</dbReference>
<dbReference type="PROSITE" id="PS00178">
    <property type="entry name" value="AA_TRNA_LIGASE_I"/>
    <property type="match status" value="1"/>
</dbReference>
<evidence type="ECO:0000256" key="9">
    <source>
        <dbReference type="ARBA" id="ARBA00047552"/>
    </source>
</evidence>
<evidence type="ECO:0000256" key="6">
    <source>
        <dbReference type="ARBA" id="ARBA00022840"/>
    </source>
</evidence>
<keyword evidence="8 10" id="KW-0030">Aminoacyl-tRNA synthetase</keyword>
<comment type="similarity">
    <text evidence="10">Belongs to the class-I aminoacyl-tRNA synthetase family. ValS type 1 subfamily.</text>
</comment>
<evidence type="ECO:0000256" key="1">
    <source>
        <dbReference type="ARBA" id="ARBA00004496"/>
    </source>
</evidence>
<dbReference type="SUPFAM" id="SSF46589">
    <property type="entry name" value="tRNA-binding arm"/>
    <property type="match status" value="1"/>
</dbReference>
<keyword evidence="7 10" id="KW-0648">Protein biosynthesis</keyword>
<feature type="domain" description="Valyl-tRNA synthetase tRNA-binding arm" evidence="13">
    <location>
        <begin position="839"/>
        <end position="904"/>
    </location>
</feature>
<dbReference type="EC" id="6.1.1.9" evidence="10"/>
<dbReference type="Gene3D" id="1.10.287.380">
    <property type="entry name" value="Valyl-tRNA synthetase, C-terminal domain"/>
    <property type="match status" value="1"/>
</dbReference>
<dbReference type="Pfam" id="PF00133">
    <property type="entry name" value="tRNA-synt_1"/>
    <property type="match status" value="1"/>
</dbReference>
<dbReference type="RefSeq" id="WP_087288972.1">
    <property type="nucleotide sequence ID" value="NZ_NFJD01000004.1"/>
</dbReference>
<dbReference type="Gene3D" id="3.40.50.620">
    <property type="entry name" value="HUPs"/>
    <property type="match status" value="2"/>
</dbReference>
<dbReference type="HAMAP" id="MF_02004">
    <property type="entry name" value="Val_tRNA_synth_type1"/>
    <property type="match status" value="1"/>
</dbReference>
<keyword evidence="15" id="KW-1185">Reference proteome</keyword>
<dbReference type="Pfam" id="PF08264">
    <property type="entry name" value="Anticodon_1"/>
    <property type="match status" value="1"/>
</dbReference>
<dbReference type="CDD" id="cd07962">
    <property type="entry name" value="Anticodon_Ia_Val"/>
    <property type="match status" value="1"/>
</dbReference>
<comment type="function">
    <text evidence="10">Catalyzes the attachment of valine to tRNA(Val). As ValRS can inadvertently accommodate and process structurally similar amino acids such as threonine, to avoid such errors, it has a 'posttransfer' editing activity that hydrolyzes mischarged Thr-tRNA(Val) in a tRNA-dependent manner.</text>
</comment>
<evidence type="ECO:0000259" key="13">
    <source>
        <dbReference type="Pfam" id="PF10458"/>
    </source>
</evidence>
<dbReference type="InterPro" id="IPR019499">
    <property type="entry name" value="Val-tRNA_synth_tRNA-bd"/>
</dbReference>
<dbReference type="InterPro" id="IPR010978">
    <property type="entry name" value="tRNA-bd_arm"/>
</dbReference>
<comment type="subcellular location">
    <subcellularLocation>
        <location evidence="1 10">Cytoplasm</location>
    </subcellularLocation>
</comment>
<keyword evidence="10" id="KW-0175">Coiled coil</keyword>
<evidence type="ECO:0000256" key="2">
    <source>
        <dbReference type="ARBA" id="ARBA00011245"/>
    </source>
</evidence>
<gene>
    <name evidence="10" type="primary">valS</name>
    <name evidence="14" type="ORF">B5F75_05990</name>
</gene>
<evidence type="ECO:0000313" key="15">
    <source>
        <dbReference type="Proteomes" id="UP000196368"/>
    </source>
</evidence>
<evidence type="ECO:0000256" key="5">
    <source>
        <dbReference type="ARBA" id="ARBA00022741"/>
    </source>
</evidence>
<dbReference type="FunFam" id="3.40.50.620:FF:000032">
    <property type="entry name" value="Valine--tRNA ligase"/>
    <property type="match status" value="1"/>
</dbReference>
<dbReference type="InterPro" id="IPR014729">
    <property type="entry name" value="Rossmann-like_a/b/a_fold"/>
</dbReference>
<dbReference type="GO" id="GO:0006438">
    <property type="term" value="P:valyl-tRNA aminoacylation"/>
    <property type="evidence" value="ECO:0007669"/>
    <property type="project" value="UniProtKB-UniRule"/>
</dbReference>
<dbReference type="NCBIfam" id="NF004349">
    <property type="entry name" value="PRK05729.1"/>
    <property type="match status" value="1"/>
</dbReference>
<dbReference type="PANTHER" id="PTHR11946">
    <property type="entry name" value="VALYL-TRNA SYNTHETASES"/>
    <property type="match status" value="1"/>
</dbReference>
<dbReference type="InterPro" id="IPR013155">
    <property type="entry name" value="M/V/L/I-tRNA-synth_anticd-bd"/>
</dbReference>
<dbReference type="AlphaFoldDB" id="A0A1Y4DAT9"/>
<comment type="domain">
    <text evidence="10">ValRS has two distinct active sites: one for aminoacylation and one for editing. The misactivated threonine is translocated from the active site to the editing site.</text>
</comment>
<dbReference type="Proteomes" id="UP000196368">
    <property type="component" value="Unassembled WGS sequence"/>
</dbReference>
<dbReference type="InterPro" id="IPR033705">
    <property type="entry name" value="Anticodon_Ia_Val"/>
</dbReference>
<dbReference type="NCBIfam" id="TIGR00422">
    <property type="entry name" value="valS"/>
    <property type="match status" value="1"/>
</dbReference>
<dbReference type="GO" id="GO:0005524">
    <property type="term" value="F:ATP binding"/>
    <property type="evidence" value="ECO:0007669"/>
    <property type="project" value="UniProtKB-UniRule"/>
</dbReference>
<organism evidence="14 15">
    <name type="scientific">Candidatus Avelusimicrobium gallicola</name>
    <dbReference type="NCBI Taxonomy" id="2562704"/>
    <lineage>
        <taxon>Bacteria</taxon>
        <taxon>Pseudomonadati</taxon>
        <taxon>Elusimicrobiota</taxon>
        <taxon>Elusimicrobia</taxon>
        <taxon>Elusimicrobiales</taxon>
        <taxon>Elusimicrobiaceae</taxon>
        <taxon>Candidatus Avelusimicrobium</taxon>
    </lineage>
</organism>
<feature type="binding site" evidence="10">
    <location>
        <position position="551"/>
    </location>
    <ligand>
        <name>ATP</name>
        <dbReference type="ChEBI" id="CHEBI:30616"/>
    </ligand>
</feature>
<dbReference type="SUPFAM" id="SSF50677">
    <property type="entry name" value="ValRS/IleRS/LeuRS editing domain"/>
    <property type="match status" value="1"/>
</dbReference>
<accession>A0A1Y4DAT9</accession>
<dbReference type="GO" id="GO:0002161">
    <property type="term" value="F:aminoacyl-tRNA deacylase activity"/>
    <property type="evidence" value="ECO:0007669"/>
    <property type="project" value="InterPro"/>
</dbReference>
<dbReference type="Gene3D" id="1.10.730.10">
    <property type="entry name" value="Isoleucyl-tRNA Synthetase, Domain 1"/>
    <property type="match status" value="1"/>
</dbReference>
<dbReference type="EMBL" id="NFJD01000004">
    <property type="protein sequence ID" value="OUO56166.1"/>
    <property type="molecule type" value="Genomic_DNA"/>
</dbReference>
<keyword evidence="3 10" id="KW-0963">Cytoplasm</keyword>
<evidence type="ECO:0000313" key="14">
    <source>
        <dbReference type="EMBL" id="OUO56166.1"/>
    </source>
</evidence>
<dbReference type="CDD" id="cd00817">
    <property type="entry name" value="ValRS_core"/>
    <property type="match status" value="1"/>
</dbReference>
<dbReference type="OrthoDB" id="9810365at2"/>
<feature type="short sequence motif" description="'KMSKS' region" evidence="10">
    <location>
        <begin position="548"/>
        <end position="552"/>
    </location>
</feature>
<dbReference type="InterPro" id="IPR001412">
    <property type="entry name" value="aa-tRNA-synth_I_CS"/>
</dbReference>
<proteinExistence type="inferred from homology"/>
<dbReference type="PANTHER" id="PTHR11946:SF93">
    <property type="entry name" value="VALINE--TRNA LIGASE, CHLOROPLASTIC_MITOCHONDRIAL 2"/>
    <property type="match status" value="1"/>
</dbReference>
<dbReference type="InterPro" id="IPR009080">
    <property type="entry name" value="tRNAsynth_Ia_anticodon-bd"/>
</dbReference>
<feature type="domain" description="Aminoacyl-tRNA synthetase class Ia" evidence="11">
    <location>
        <begin position="15"/>
        <end position="585"/>
    </location>
</feature>
<evidence type="ECO:0000256" key="8">
    <source>
        <dbReference type="ARBA" id="ARBA00023146"/>
    </source>
</evidence>
<name>A0A1Y4DAT9_9BACT</name>
<dbReference type="InterPro" id="IPR002303">
    <property type="entry name" value="Valyl-tRNA_ligase"/>
</dbReference>
<comment type="subunit">
    <text evidence="2 10">Monomer.</text>
</comment>
<dbReference type="GO" id="GO:0004832">
    <property type="term" value="F:valine-tRNA ligase activity"/>
    <property type="evidence" value="ECO:0007669"/>
    <property type="project" value="UniProtKB-UniRule"/>
</dbReference>
<feature type="domain" description="Methionyl/Valyl/Leucyl/Isoleucyl-tRNA synthetase anticodon-binding" evidence="12">
    <location>
        <begin position="631"/>
        <end position="780"/>
    </location>
</feature>
<evidence type="ECO:0000256" key="7">
    <source>
        <dbReference type="ARBA" id="ARBA00022917"/>
    </source>
</evidence>
<keyword evidence="4 10" id="KW-0436">Ligase</keyword>
<feature type="short sequence motif" description="'HIGH' region" evidence="10">
    <location>
        <begin position="43"/>
        <end position="53"/>
    </location>
</feature>
<comment type="catalytic activity">
    <reaction evidence="9 10">
        <text>tRNA(Val) + L-valine + ATP = L-valyl-tRNA(Val) + AMP + diphosphate</text>
        <dbReference type="Rhea" id="RHEA:10704"/>
        <dbReference type="Rhea" id="RHEA-COMP:9672"/>
        <dbReference type="Rhea" id="RHEA-COMP:9708"/>
        <dbReference type="ChEBI" id="CHEBI:30616"/>
        <dbReference type="ChEBI" id="CHEBI:33019"/>
        <dbReference type="ChEBI" id="CHEBI:57762"/>
        <dbReference type="ChEBI" id="CHEBI:78442"/>
        <dbReference type="ChEBI" id="CHEBI:78537"/>
        <dbReference type="ChEBI" id="CHEBI:456215"/>
        <dbReference type="EC" id="6.1.1.9"/>
    </reaction>
</comment>
<dbReference type="InterPro" id="IPR002300">
    <property type="entry name" value="aa-tRNA-synth_Ia"/>
</dbReference>
<keyword evidence="6 10" id="KW-0067">ATP-binding</keyword>
<dbReference type="SUPFAM" id="SSF52374">
    <property type="entry name" value="Nucleotidylyl transferase"/>
    <property type="match status" value="1"/>
</dbReference>
<evidence type="ECO:0000259" key="12">
    <source>
        <dbReference type="Pfam" id="PF08264"/>
    </source>
</evidence>
<dbReference type="InterPro" id="IPR037118">
    <property type="entry name" value="Val-tRNA_synth_C_sf"/>
</dbReference>
<dbReference type="SUPFAM" id="SSF47323">
    <property type="entry name" value="Anticodon-binding domain of a subclass of class I aminoacyl-tRNA synthetases"/>
    <property type="match status" value="1"/>
</dbReference>
<dbReference type="Pfam" id="PF10458">
    <property type="entry name" value="Val_tRNA-synt_C"/>
    <property type="match status" value="1"/>
</dbReference>
<comment type="caution">
    <text evidence="14">The sequence shown here is derived from an EMBL/GenBank/DDBJ whole genome shotgun (WGS) entry which is preliminary data.</text>
</comment>
<evidence type="ECO:0000259" key="11">
    <source>
        <dbReference type="Pfam" id="PF00133"/>
    </source>
</evidence>
<keyword evidence="5 10" id="KW-0547">Nucleotide-binding</keyword>